<keyword evidence="1" id="KW-1133">Transmembrane helix</keyword>
<dbReference type="Pfam" id="PF08615">
    <property type="entry name" value="RNase_H2_suC"/>
    <property type="match status" value="1"/>
</dbReference>
<evidence type="ECO:0000313" key="3">
    <source>
        <dbReference type="Proteomes" id="UP000316759"/>
    </source>
</evidence>
<evidence type="ECO:0000256" key="1">
    <source>
        <dbReference type="SAM" id="Phobius"/>
    </source>
</evidence>
<organism evidence="2 3">
    <name type="scientific">Fasciola gigantica</name>
    <name type="common">Giant liver fluke</name>
    <dbReference type="NCBI Taxonomy" id="46835"/>
    <lineage>
        <taxon>Eukaryota</taxon>
        <taxon>Metazoa</taxon>
        <taxon>Spiralia</taxon>
        <taxon>Lophotrochozoa</taxon>
        <taxon>Platyhelminthes</taxon>
        <taxon>Trematoda</taxon>
        <taxon>Digenea</taxon>
        <taxon>Plagiorchiida</taxon>
        <taxon>Echinostomata</taxon>
        <taxon>Echinostomatoidea</taxon>
        <taxon>Fasciolidae</taxon>
        <taxon>Fasciola</taxon>
    </lineage>
</organism>
<keyword evidence="1" id="KW-0812">Transmembrane</keyword>
<name>A0A504YPZ5_FASGI</name>
<dbReference type="Proteomes" id="UP000316759">
    <property type="component" value="Unassembled WGS sequence"/>
</dbReference>
<dbReference type="CDD" id="cd09271">
    <property type="entry name" value="RNase_H2-C"/>
    <property type="match status" value="1"/>
</dbReference>
<evidence type="ECO:0000313" key="2">
    <source>
        <dbReference type="EMBL" id="TPP63444.1"/>
    </source>
</evidence>
<dbReference type="GO" id="GO:0006401">
    <property type="term" value="P:RNA catabolic process"/>
    <property type="evidence" value="ECO:0007669"/>
    <property type="project" value="InterPro"/>
</dbReference>
<sequence length="160" mass="17285">VQLRVWRARSLGLLLVPCFVSLGGLVLRAFLTACSFGILSSGAPMIAHWLPCHIAADHADADVESLFISRKSCLDADSSFAFSANIRGRPVRGKKLDLPAPYTSVVVQSNGQLADGEPEPLVVAQKLESIILWNLSETPQVSDKIPSAFLWLHLADALHS</sequence>
<keyword evidence="3" id="KW-1185">Reference proteome</keyword>
<dbReference type="PANTHER" id="PTHR47204">
    <property type="entry name" value="OS02G0168900 PROTEIN"/>
    <property type="match status" value="1"/>
</dbReference>
<dbReference type="STRING" id="46835.A0A504YPZ5"/>
<dbReference type="GO" id="GO:0032299">
    <property type="term" value="C:ribonuclease H2 complex"/>
    <property type="evidence" value="ECO:0007669"/>
    <property type="project" value="InterPro"/>
</dbReference>
<dbReference type="EMBL" id="SUNJ01005660">
    <property type="protein sequence ID" value="TPP63444.1"/>
    <property type="molecule type" value="Genomic_DNA"/>
</dbReference>
<reference evidence="2 3" key="1">
    <citation type="submission" date="2019-04" db="EMBL/GenBank/DDBJ databases">
        <title>Annotation for the trematode Fasciola gigantica.</title>
        <authorList>
            <person name="Choi Y.-J."/>
        </authorList>
    </citation>
    <scope>NUCLEOTIDE SEQUENCE [LARGE SCALE GENOMIC DNA]</scope>
    <source>
        <strain evidence="2">Uganda_cow_1</strain>
    </source>
</reference>
<dbReference type="Gene3D" id="2.40.128.680">
    <property type="match status" value="1"/>
</dbReference>
<dbReference type="AlphaFoldDB" id="A0A504YPZ5"/>
<accession>A0A504YPZ5</accession>
<keyword evidence="1" id="KW-0472">Membrane</keyword>
<dbReference type="OrthoDB" id="6222486at2759"/>
<comment type="caution">
    <text evidence="2">The sequence shown here is derived from an EMBL/GenBank/DDBJ whole genome shotgun (WGS) entry which is preliminary data.</text>
</comment>
<proteinExistence type="predicted"/>
<feature type="non-terminal residue" evidence="2">
    <location>
        <position position="1"/>
    </location>
</feature>
<feature type="transmembrane region" description="Helical" evidence="1">
    <location>
        <begin position="12"/>
        <end position="31"/>
    </location>
</feature>
<protein>
    <submittedName>
        <fullName evidence="2">Uncharacterized protein</fullName>
    </submittedName>
</protein>
<gene>
    <name evidence="2" type="ORF">FGIG_05374</name>
</gene>
<dbReference type="PANTHER" id="PTHR47204:SF1">
    <property type="entry name" value="RIBONUCLEASE H2 SUBUNIT C"/>
    <property type="match status" value="1"/>
</dbReference>
<dbReference type="InterPro" id="IPR013924">
    <property type="entry name" value="RNase_H2_suC"/>
</dbReference>